<keyword evidence="3" id="KW-1185">Reference proteome</keyword>
<name>A0ABR4C4I9_9HELO</name>
<comment type="caution">
    <text evidence="2">The sequence shown here is derived from an EMBL/GenBank/DDBJ whole genome shotgun (WGS) entry which is preliminary data.</text>
</comment>
<protein>
    <submittedName>
        <fullName evidence="2">Uncharacterized protein</fullName>
    </submittedName>
</protein>
<evidence type="ECO:0000313" key="2">
    <source>
        <dbReference type="EMBL" id="KAL2064852.1"/>
    </source>
</evidence>
<dbReference type="EMBL" id="JAZHXI010000013">
    <property type="protein sequence ID" value="KAL2064852.1"/>
    <property type="molecule type" value="Genomic_DNA"/>
</dbReference>
<gene>
    <name evidence="2" type="ORF">VTL71DRAFT_3992</name>
</gene>
<organism evidence="2 3">
    <name type="scientific">Oculimacula yallundae</name>
    <dbReference type="NCBI Taxonomy" id="86028"/>
    <lineage>
        <taxon>Eukaryota</taxon>
        <taxon>Fungi</taxon>
        <taxon>Dikarya</taxon>
        <taxon>Ascomycota</taxon>
        <taxon>Pezizomycotina</taxon>
        <taxon>Leotiomycetes</taxon>
        <taxon>Helotiales</taxon>
        <taxon>Ploettnerulaceae</taxon>
        <taxon>Oculimacula</taxon>
    </lineage>
</organism>
<reference evidence="2 3" key="1">
    <citation type="journal article" date="2024" name="Commun. Biol.">
        <title>Comparative genomic analysis of thermophilic fungi reveals convergent evolutionary adaptations and gene losses.</title>
        <authorList>
            <person name="Steindorff A.S."/>
            <person name="Aguilar-Pontes M.V."/>
            <person name="Robinson A.J."/>
            <person name="Andreopoulos B."/>
            <person name="LaButti K."/>
            <person name="Kuo A."/>
            <person name="Mondo S."/>
            <person name="Riley R."/>
            <person name="Otillar R."/>
            <person name="Haridas S."/>
            <person name="Lipzen A."/>
            <person name="Grimwood J."/>
            <person name="Schmutz J."/>
            <person name="Clum A."/>
            <person name="Reid I.D."/>
            <person name="Moisan M.C."/>
            <person name="Butler G."/>
            <person name="Nguyen T.T.M."/>
            <person name="Dewar K."/>
            <person name="Conant G."/>
            <person name="Drula E."/>
            <person name="Henrissat B."/>
            <person name="Hansel C."/>
            <person name="Singer S."/>
            <person name="Hutchinson M.I."/>
            <person name="de Vries R.P."/>
            <person name="Natvig D.O."/>
            <person name="Powell A.J."/>
            <person name="Tsang A."/>
            <person name="Grigoriev I.V."/>
        </authorList>
    </citation>
    <scope>NUCLEOTIDE SEQUENCE [LARGE SCALE GENOMIC DNA]</scope>
    <source>
        <strain evidence="2 3">CBS 494.80</strain>
    </source>
</reference>
<feature type="non-terminal residue" evidence="2">
    <location>
        <position position="140"/>
    </location>
</feature>
<dbReference type="Proteomes" id="UP001595075">
    <property type="component" value="Unassembled WGS sequence"/>
</dbReference>
<evidence type="ECO:0000313" key="3">
    <source>
        <dbReference type="Proteomes" id="UP001595075"/>
    </source>
</evidence>
<sequence length="140" mass="16310">MTDLWLTGAINIWSLPMVTPDYRYTIVHWHDRLVQDRSLLPRSSDTFYLSISTSPPAMVRNNKVQIRSKSSRCARKFGLNHVRPSNKTNASEDPILHRLPVYGILCTPNRREHQNPLQDLFFDKTPHNIQRSESQDNEIV</sequence>
<evidence type="ECO:0000256" key="1">
    <source>
        <dbReference type="SAM" id="MobiDB-lite"/>
    </source>
</evidence>
<feature type="region of interest" description="Disordered" evidence="1">
    <location>
        <begin position="121"/>
        <end position="140"/>
    </location>
</feature>
<accession>A0ABR4C4I9</accession>
<proteinExistence type="predicted"/>